<accession>A0A1I1X397</accession>
<evidence type="ECO:0008006" key="3">
    <source>
        <dbReference type="Google" id="ProtNLM"/>
    </source>
</evidence>
<sequence length="231" mass="25686">MSESAILPDPLSFSVQEYDSDIMPSPHSDALQMRAEIAVFAARMIAQDGADYATARRKAARQVLGVDQPAPNLMPDNLQIEDEVRKYLALFGGPAQAERLAALRATALQVMDALQEFHPYLTGAVLNGTAGEHDEIHLQLFADSAKEVEIYLLNRNVNIEISETPHFKGGRHDPVETVSFAWHKETIHAELYDYHDLRGALKPRADGRLQRVDANGLRALMANDETLEQDE</sequence>
<keyword evidence="2" id="KW-1185">Reference proteome</keyword>
<proteinExistence type="predicted"/>
<name>A0A1I1X397_9BURK</name>
<evidence type="ECO:0000313" key="2">
    <source>
        <dbReference type="Proteomes" id="UP000198639"/>
    </source>
</evidence>
<organism evidence="1 2">
    <name type="scientific">Massilia yuzhufengensis</name>
    <dbReference type="NCBI Taxonomy" id="1164594"/>
    <lineage>
        <taxon>Bacteria</taxon>
        <taxon>Pseudomonadati</taxon>
        <taxon>Pseudomonadota</taxon>
        <taxon>Betaproteobacteria</taxon>
        <taxon>Burkholderiales</taxon>
        <taxon>Oxalobacteraceae</taxon>
        <taxon>Telluria group</taxon>
        <taxon>Massilia</taxon>
    </lineage>
</organism>
<dbReference type="AlphaFoldDB" id="A0A1I1X397"/>
<dbReference type="Proteomes" id="UP000198639">
    <property type="component" value="Unassembled WGS sequence"/>
</dbReference>
<protein>
    <recommendedName>
        <fullName evidence="3">Nucleotidyltransferase domain-containing protein</fullName>
    </recommendedName>
</protein>
<dbReference type="STRING" id="1164594.SAMN05216204_1592"/>
<gene>
    <name evidence="1" type="ORF">SAMN05216204_1592</name>
</gene>
<evidence type="ECO:0000313" key="1">
    <source>
        <dbReference type="EMBL" id="SFE01895.1"/>
    </source>
</evidence>
<reference evidence="2" key="1">
    <citation type="submission" date="2016-10" db="EMBL/GenBank/DDBJ databases">
        <authorList>
            <person name="Varghese N."/>
            <person name="Submissions S."/>
        </authorList>
    </citation>
    <scope>NUCLEOTIDE SEQUENCE [LARGE SCALE GENOMIC DNA]</scope>
    <source>
        <strain evidence="2">CGMCC 1.12041</strain>
    </source>
</reference>
<dbReference type="EMBL" id="FOLD01000059">
    <property type="protein sequence ID" value="SFE01895.1"/>
    <property type="molecule type" value="Genomic_DNA"/>
</dbReference>